<sequence>MGYEDKKGHPYKKMFPPLPMMENDKIASTNVDQAVMTKDYTNKAIDFIDKNKNKPFFLYYAPNFPHVPLYASNDFKGKSKRGLYGDVVEELDWSVGKILDYLKANNLDKNTLVIFTSDNGPWLTEGIEGGSAGLLRNGKGTCWEGGMRVPFIAQWNGVIKPSQVIPSMASTMDLYTTIINLAKGTVPTDRIIDGKDIMPLLTNQTDKVGDELFYYDANQLFAVRKGAWKLHLKSVETGSGDIIQYSQPMLFNLETDPSEKFNVGKDNPEIVKQLRDIATQHQKTVEKKHYIFDDIKLGNN</sequence>
<comment type="similarity">
    <text evidence="1">Belongs to the sulfatase family.</text>
</comment>
<dbReference type="Pfam" id="PF14707">
    <property type="entry name" value="Sulfatase_C"/>
    <property type="match status" value="1"/>
</dbReference>
<dbReference type="PANTHER" id="PTHR42693">
    <property type="entry name" value="ARYLSULFATASE FAMILY MEMBER"/>
    <property type="match status" value="1"/>
</dbReference>
<dbReference type="InterPro" id="IPR050738">
    <property type="entry name" value="Sulfatase"/>
</dbReference>
<dbReference type="Gene3D" id="3.40.720.10">
    <property type="entry name" value="Alkaline Phosphatase, subunit A"/>
    <property type="match status" value="1"/>
</dbReference>
<evidence type="ECO:0000313" key="4">
    <source>
        <dbReference type="Proteomes" id="UP000245489"/>
    </source>
</evidence>
<organism evidence="3 4">
    <name type="scientific">Arcicella aurantiaca</name>
    <dbReference type="NCBI Taxonomy" id="591202"/>
    <lineage>
        <taxon>Bacteria</taxon>
        <taxon>Pseudomonadati</taxon>
        <taxon>Bacteroidota</taxon>
        <taxon>Cytophagia</taxon>
        <taxon>Cytophagales</taxon>
        <taxon>Flectobacillaceae</taxon>
        <taxon>Arcicella</taxon>
    </lineage>
</organism>
<comment type="caution">
    <text evidence="3">The sequence shown here is derived from an EMBL/GenBank/DDBJ whole genome shotgun (WGS) entry which is preliminary data.</text>
</comment>
<dbReference type="InterPro" id="IPR017850">
    <property type="entry name" value="Alkaline_phosphatase_core_sf"/>
</dbReference>
<proteinExistence type="inferred from homology"/>
<dbReference type="EMBL" id="QGGO01000023">
    <property type="protein sequence ID" value="PWK21606.1"/>
    <property type="molecule type" value="Genomic_DNA"/>
</dbReference>
<evidence type="ECO:0000259" key="2">
    <source>
        <dbReference type="Pfam" id="PF00884"/>
    </source>
</evidence>
<dbReference type="InterPro" id="IPR000917">
    <property type="entry name" value="Sulfatase_N"/>
</dbReference>
<dbReference type="SUPFAM" id="SSF53649">
    <property type="entry name" value="Alkaline phosphatase-like"/>
    <property type="match status" value="1"/>
</dbReference>
<dbReference type="Pfam" id="PF00884">
    <property type="entry name" value="Sulfatase"/>
    <property type="match status" value="1"/>
</dbReference>
<dbReference type="Gene3D" id="3.30.1120.10">
    <property type="match status" value="1"/>
</dbReference>
<dbReference type="AlphaFoldDB" id="A0A316DV29"/>
<accession>A0A316DV29</accession>
<name>A0A316DV29_9BACT</name>
<dbReference type="RefSeq" id="WP_109744316.1">
    <property type="nucleotide sequence ID" value="NZ_QGGO01000023.1"/>
</dbReference>
<reference evidence="3 4" key="1">
    <citation type="submission" date="2018-05" db="EMBL/GenBank/DDBJ databases">
        <title>Genomic Encyclopedia of Archaeal and Bacterial Type Strains, Phase II (KMG-II): from individual species to whole genera.</title>
        <authorList>
            <person name="Goeker M."/>
        </authorList>
    </citation>
    <scope>NUCLEOTIDE SEQUENCE [LARGE SCALE GENOMIC DNA]</scope>
    <source>
        <strain evidence="3 4">DSM 22214</strain>
    </source>
</reference>
<dbReference type="PANTHER" id="PTHR42693:SF33">
    <property type="entry name" value="ARYLSULFATASE"/>
    <property type="match status" value="1"/>
</dbReference>
<dbReference type="Proteomes" id="UP000245489">
    <property type="component" value="Unassembled WGS sequence"/>
</dbReference>
<protein>
    <submittedName>
        <fullName evidence="3">Arylsulfatase</fullName>
    </submittedName>
</protein>
<evidence type="ECO:0000313" key="3">
    <source>
        <dbReference type="EMBL" id="PWK21606.1"/>
    </source>
</evidence>
<keyword evidence="4" id="KW-1185">Reference proteome</keyword>
<gene>
    <name evidence="3" type="ORF">LV89_03632</name>
</gene>
<feature type="domain" description="Sulfatase N-terminal" evidence="2">
    <location>
        <begin position="20"/>
        <end position="182"/>
    </location>
</feature>
<evidence type="ECO:0000256" key="1">
    <source>
        <dbReference type="ARBA" id="ARBA00008779"/>
    </source>
</evidence>
<dbReference type="GO" id="GO:0004065">
    <property type="term" value="F:arylsulfatase activity"/>
    <property type="evidence" value="ECO:0007669"/>
    <property type="project" value="TreeGrafter"/>
</dbReference>